<dbReference type="PANTHER" id="PTHR43156:SF2">
    <property type="entry name" value="STAGE II SPORULATION PROTEIN E"/>
    <property type="match status" value="1"/>
</dbReference>
<name>A0ABR7KZE3_9PSEU</name>
<dbReference type="InterPro" id="IPR052016">
    <property type="entry name" value="Bact_Sigma-Reg"/>
</dbReference>
<organism evidence="3 4">
    <name type="scientific">Actinokineospora xionganensis</name>
    <dbReference type="NCBI Taxonomy" id="2684470"/>
    <lineage>
        <taxon>Bacteria</taxon>
        <taxon>Bacillati</taxon>
        <taxon>Actinomycetota</taxon>
        <taxon>Actinomycetes</taxon>
        <taxon>Pseudonocardiales</taxon>
        <taxon>Pseudonocardiaceae</taxon>
        <taxon>Actinokineospora</taxon>
    </lineage>
</organism>
<protein>
    <submittedName>
        <fullName evidence="3">SpoIIE family protein phosphatase</fullName>
    </submittedName>
</protein>
<accession>A0ABR7KZE3</accession>
<feature type="domain" description="PAC" evidence="2">
    <location>
        <begin position="80"/>
        <end position="135"/>
    </location>
</feature>
<dbReference type="RefSeq" id="WP_187217702.1">
    <property type="nucleotide sequence ID" value="NZ_JABVED010000001.1"/>
</dbReference>
<dbReference type="InterPro" id="IPR000700">
    <property type="entry name" value="PAS-assoc_C"/>
</dbReference>
<dbReference type="InterPro" id="IPR001932">
    <property type="entry name" value="PPM-type_phosphatase-like_dom"/>
</dbReference>
<dbReference type="SUPFAM" id="SSF81606">
    <property type="entry name" value="PP2C-like"/>
    <property type="match status" value="1"/>
</dbReference>
<keyword evidence="4" id="KW-1185">Reference proteome</keyword>
<sequence length="560" mass="59409">MADDAVPWEMIGRAFDTAPAQVLVVTGPDHVLRYANESAVRVGGHRGIGEPARTGFADVERADTLIEQLDRVLDTGEPVDVRESRLRFVVDGAPCEAVVHYSLSPLVGGAGAPVGVLMIAVDITDEVTARDELRGLAERRRIAFDRVALLARVTEAVSVADDPRAELAALADIAVPQLADSCLVFTIDDTAPPDPNGMVLTTVARTQVDSLPVPPPMRVRSLDVTGSCPVATAIRTGVVAHWQGPPERPPWSPGLRLDEWHRGNRVHAAVALPLHTESQMVGVALFGVCAPRGPIGDEDADFLALLGAWLSKPLARGRRQQRTRDVAATLQGAMITDPPTVPGVALAVRYQPAQSGVAVGGDWYDAFELPNTDLVLAVGDVAGHDIGAAATMGQLRAALRAIAFDDALRPGGVLSRLDTVVEGLDIAPFTSLVLATLERRPGLPARLRWSNAGHPPPLLIGPTGPPEYLTRGAGRVIMGVLPRPTRTTASMVVIPGTTVVMFSDGLVENRARSIDEGLAELAVLADRARDLSVDELSEYLLEHSSGNTDDDIALLVARLD</sequence>
<dbReference type="Gene3D" id="3.30.450.20">
    <property type="entry name" value="PAS domain"/>
    <property type="match status" value="1"/>
</dbReference>
<evidence type="ECO:0000313" key="4">
    <source>
        <dbReference type="Proteomes" id="UP000734823"/>
    </source>
</evidence>
<dbReference type="SUPFAM" id="SSF55785">
    <property type="entry name" value="PYP-like sensor domain (PAS domain)"/>
    <property type="match status" value="1"/>
</dbReference>
<dbReference type="PROSITE" id="PS50113">
    <property type="entry name" value="PAC"/>
    <property type="match status" value="1"/>
</dbReference>
<dbReference type="SUPFAM" id="SSF55781">
    <property type="entry name" value="GAF domain-like"/>
    <property type="match status" value="1"/>
</dbReference>
<dbReference type="InterPro" id="IPR013656">
    <property type="entry name" value="PAS_4"/>
</dbReference>
<evidence type="ECO:0000256" key="1">
    <source>
        <dbReference type="ARBA" id="ARBA00022801"/>
    </source>
</evidence>
<dbReference type="EMBL" id="JABVED010000001">
    <property type="protein sequence ID" value="MBC6445628.1"/>
    <property type="molecule type" value="Genomic_DNA"/>
</dbReference>
<proteinExistence type="predicted"/>
<evidence type="ECO:0000313" key="3">
    <source>
        <dbReference type="EMBL" id="MBC6445628.1"/>
    </source>
</evidence>
<dbReference type="SMART" id="SM00331">
    <property type="entry name" value="PP2C_SIG"/>
    <property type="match status" value="1"/>
</dbReference>
<dbReference type="Gene3D" id="3.60.40.10">
    <property type="entry name" value="PPM-type phosphatase domain"/>
    <property type="match status" value="1"/>
</dbReference>
<dbReference type="InterPro" id="IPR035965">
    <property type="entry name" value="PAS-like_dom_sf"/>
</dbReference>
<dbReference type="Gene3D" id="3.30.450.40">
    <property type="match status" value="1"/>
</dbReference>
<comment type="caution">
    <text evidence="3">The sequence shown here is derived from an EMBL/GenBank/DDBJ whole genome shotgun (WGS) entry which is preliminary data.</text>
</comment>
<dbReference type="PANTHER" id="PTHR43156">
    <property type="entry name" value="STAGE II SPORULATION PROTEIN E-RELATED"/>
    <property type="match status" value="1"/>
</dbReference>
<gene>
    <name evidence="3" type="ORF">GPZ80_00360</name>
</gene>
<evidence type="ECO:0000259" key="2">
    <source>
        <dbReference type="PROSITE" id="PS50113"/>
    </source>
</evidence>
<reference evidence="3 4" key="1">
    <citation type="submission" date="2020-06" db="EMBL/GenBank/DDBJ databases">
        <title>Actinokineospora xiongansis sp. nov., isolated from soil of Baiyangdian.</title>
        <authorList>
            <person name="Zhang X."/>
        </authorList>
    </citation>
    <scope>NUCLEOTIDE SEQUENCE [LARGE SCALE GENOMIC DNA]</scope>
    <source>
        <strain evidence="3 4">HBU206404</strain>
    </source>
</reference>
<dbReference type="InterPro" id="IPR029016">
    <property type="entry name" value="GAF-like_dom_sf"/>
</dbReference>
<dbReference type="Pfam" id="PF07228">
    <property type="entry name" value="SpoIIE"/>
    <property type="match status" value="1"/>
</dbReference>
<dbReference type="InterPro" id="IPR036457">
    <property type="entry name" value="PPM-type-like_dom_sf"/>
</dbReference>
<keyword evidence="1" id="KW-0378">Hydrolase</keyword>
<dbReference type="Pfam" id="PF08448">
    <property type="entry name" value="PAS_4"/>
    <property type="match status" value="1"/>
</dbReference>
<dbReference type="Proteomes" id="UP000734823">
    <property type="component" value="Unassembled WGS sequence"/>
</dbReference>